<feature type="region of interest" description="Disordered" evidence="6">
    <location>
        <begin position="591"/>
        <end position="663"/>
    </location>
</feature>
<dbReference type="InterPro" id="IPR018203">
    <property type="entry name" value="GDP_dissociation_inhibitor"/>
</dbReference>
<protein>
    <recommendedName>
        <fullName evidence="5">Rab escort protein 1</fullName>
    </recommendedName>
</protein>
<dbReference type="GO" id="GO:0005634">
    <property type="term" value="C:nucleus"/>
    <property type="evidence" value="ECO:0007669"/>
    <property type="project" value="TreeGrafter"/>
</dbReference>
<dbReference type="OrthoDB" id="9446342at2759"/>
<dbReference type="PANTHER" id="PTHR11787:SF4">
    <property type="entry name" value="CHM, RAB ESCORT PROTEIN 1"/>
    <property type="match status" value="1"/>
</dbReference>
<dbReference type="InterPro" id="IPR001738">
    <property type="entry name" value="Rab_escort"/>
</dbReference>
<dbReference type="PANTHER" id="PTHR11787">
    <property type="entry name" value="RAB GDP-DISSOCIATION INHIBITOR"/>
    <property type="match status" value="1"/>
</dbReference>
<dbReference type="GO" id="GO:0005968">
    <property type="term" value="C:Rab-protein geranylgeranyltransferase complex"/>
    <property type="evidence" value="ECO:0007669"/>
    <property type="project" value="UniProtKB-UniRule"/>
</dbReference>
<organism evidence="7 8">
    <name type="scientific">Phytophthora nicotianae P10297</name>
    <dbReference type="NCBI Taxonomy" id="1317064"/>
    <lineage>
        <taxon>Eukaryota</taxon>
        <taxon>Sar</taxon>
        <taxon>Stramenopiles</taxon>
        <taxon>Oomycota</taxon>
        <taxon>Peronosporomycetes</taxon>
        <taxon>Peronosporales</taxon>
        <taxon>Peronosporaceae</taxon>
        <taxon>Phytophthora</taxon>
    </lineage>
</organism>
<comment type="caution">
    <text evidence="7">The sequence shown here is derived from an EMBL/GenBank/DDBJ whole genome shotgun (WGS) entry which is preliminary data.</text>
</comment>
<comment type="function">
    <text evidence="5">Substrate-binding subunit of the Rab geranylgeranyltransferase (GGTase) complex. Binds unprenylated Rab proteins.</text>
</comment>
<dbReference type="Gene3D" id="3.50.50.60">
    <property type="entry name" value="FAD/NAD(P)-binding domain"/>
    <property type="match status" value="1"/>
</dbReference>
<evidence type="ECO:0000313" key="7">
    <source>
        <dbReference type="EMBL" id="ETP52684.1"/>
    </source>
</evidence>
<comment type="similarity">
    <text evidence="2 5">Belongs to the Rab GDI family.</text>
</comment>
<sequence length="663" mass="73455">MDANLKETEYDVLLVGTGMVEGILAGALARIGKKVLHLDQNDYYGSNYASFPLAQFLRWTKNEAIAPRNFGDEDEKGENECISTAKSSNNKEKQQVLPMKSSFECRLLEEGFSDDATKEELVQKSSSFSIDVNPRLMLSSEQLVETLITSGVGRYLEFAAIERTYVHFQPTDNSTEPDTVWEVPCSKKDVFQSKLLGMVEKRQLMKFLQFVADYGETHILHEDVKTKNERSLALGRALKRPQNKASQADTDAELVAYLDNPFQELLEKHFKLSVKLQQVVVYCVGLATFPASKNQISARDGLAAVYRYVASIGRFTGTAFLAPLYGISELAQSFCRLSAVYGGIYVLRAPINGFVLDNETRTLTGVRCSDGDVLRTKHVVTNGSYVDCLRLNNVSKRAHGELLRGVFVLKSSLRDGMNRIMLVIPPEDSEFNNPFAIQVVQLDVGAYACPKGYFLVQISMPLPTDWFEDKEKQAELMKSVIRRLILSSEAEKRAKNKAKEAENVENDATEQNWSDRIAWRAIFTMDHLASGDINVSAKAKDLPSNVWVCETVTGELQQNKGVCPLEIHLESASANARAIFEALCPGEPFLPKSASAEQAEQEEQESEEDAVLRAAQKLAQQTVTERQTKEGSNGSESAGSDKATADAVEANDEMASSAATDDH</sequence>
<keyword evidence="3 5" id="KW-0343">GTPase activation</keyword>
<evidence type="ECO:0000256" key="6">
    <source>
        <dbReference type="SAM" id="MobiDB-lite"/>
    </source>
</evidence>
<evidence type="ECO:0000313" key="8">
    <source>
        <dbReference type="Proteomes" id="UP000018948"/>
    </source>
</evidence>
<dbReference type="PIRSF" id="PIRSF016550">
    <property type="entry name" value="Rab_ger_ger_transf_A_euk"/>
    <property type="match status" value="1"/>
</dbReference>
<evidence type="ECO:0000256" key="1">
    <source>
        <dbReference type="ARBA" id="ARBA00004496"/>
    </source>
</evidence>
<dbReference type="GO" id="GO:0005096">
    <property type="term" value="F:GTPase activator activity"/>
    <property type="evidence" value="ECO:0007669"/>
    <property type="project" value="UniProtKB-UniRule"/>
</dbReference>
<proteinExistence type="inferred from homology"/>
<evidence type="ECO:0000256" key="3">
    <source>
        <dbReference type="ARBA" id="ARBA00022468"/>
    </source>
</evidence>
<evidence type="ECO:0000256" key="4">
    <source>
        <dbReference type="ARBA" id="ARBA00022490"/>
    </source>
</evidence>
<accession>W3A2C2</accession>
<dbReference type="GO" id="GO:0006886">
    <property type="term" value="P:intracellular protein transport"/>
    <property type="evidence" value="ECO:0007669"/>
    <property type="project" value="InterPro"/>
</dbReference>
<comment type="subcellular location">
    <subcellularLocation>
        <location evidence="1 5">Cytoplasm</location>
    </subcellularLocation>
</comment>
<dbReference type="Gene3D" id="1.10.405.10">
    <property type="entry name" value="Guanine Nucleotide Dissociation Inhibitor, domain 1"/>
    <property type="match status" value="1"/>
</dbReference>
<dbReference type="InterPro" id="IPR036188">
    <property type="entry name" value="FAD/NAD-bd_sf"/>
</dbReference>
<name>W3A2C2_PHYNI</name>
<dbReference type="EMBL" id="ANIY01000488">
    <property type="protein sequence ID" value="ETP52684.1"/>
    <property type="molecule type" value="Genomic_DNA"/>
</dbReference>
<dbReference type="PRINTS" id="PR00891">
    <property type="entry name" value="RABGDIREP"/>
</dbReference>
<dbReference type="GO" id="GO:0016192">
    <property type="term" value="P:vesicle-mediated transport"/>
    <property type="evidence" value="ECO:0007669"/>
    <property type="project" value="TreeGrafter"/>
</dbReference>
<gene>
    <name evidence="7" type="ORF">F442_02338</name>
</gene>
<feature type="compositionally biased region" description="Acidic residues" evidence="6">
    <location>
        <begin position="599"/>
        <end position="609"/>
    </location>
</feature>
<dbReference type="GO" id="GO:0007264">
    <property type="term" value="P:small GTPase-mediated signal transduction"/>
    <property type="evidence" value="ECO:0007669"/>
    <property type="project" value="UniProtKB-UniRule"/>
</dbReference>
<evidence type="ECO:0000256" key="5">
    <source>
        <dbReference type="PIRNR" id="PIRNR016550"/>
    </source>
</evidence>
<dbReference type="GO" id="GO:0005092">
    <property type="term" value="F:GDP-dissociation inhibitor activity"/>
    <property type="evidence" value="ECO:0007669"/>
    <property type="project" value="InterPro"/>
</dbReference>
<reference evidence="7 8" key="1">
    <citation type="submission" date="2013-11" db="EMBL/GenBank/DDBJ databases">
        <title>The Genome Sequence of Phytophthora parasitica P10297.</title>
        <authorList>
            <consortium name="The Broad Institute Genomics Platform"/>
            <person name="Russ C."/>
            <person name="Tyler B."/>
            <person name="Panabieres F."/>
            <person name="Shan W."/>
            <person name="Tripathy S."/>
            <person name="Grunwald N."/>
            <person name="Machado M."/>
            <person name="Johnson C.S."/>
            <person name="Walker B."/>
            <person name="Young S.K."/>
            <person name="Zeng Q."/>
            <person name="Gargeya S."/>
            <person name="Fitzgerald M."/>
            <person name="Haas B."/>
            <person name="Abouelleil A."/>
            <person name="Allen A.W."/>
            <person name="Alvarado L."/>
            <person name="Arachchi H.M."/>
            <person name="Berlin A.M."/>
            <person name="Chapman S.B."/>
            <person name="Gainer-Dewar J."/>
            <person name="Goldberg J."/>
            <person name="Griggs A."/>
            <person name="Gujja S."/>
            <person name="Hansen M."/>
            <person name="Howarth C."/>
            <person name="Imamovic A."/>
            <person name="Ireland A."/>
            <person name="Larimer J."/>
            <person name="McCowan C."/>
            <person name="Murphy C."/>
            <person name="Pearson M."/>
            <person name="Poon T.W."/>
            <person name="Priest M."/>
            <person name="Roberts A."/>
            <person name="Saif S."/>
            <person name="Shea T."/>
            <person name="Sisk P."/>
            <person name="Sykes S."/>
            <person name="Wortman J."/>
            <person name="Nusbaum C."/>
            <person name="Birren B."/>
        </authorList>
    </citation>
    <scope>NUCLEOTIDE SEQUENCE [LARGE SCALE GENOMIC DNA]</scope>
    <source>
        <strain evidence="7 8">P10297</strain>
    </source>
</reference>
<feature type="compositionally biased region" description="Polar residues" evidence="6">
    <location>
        <begin position="618"/>
        <end position="638"/>
    </location>
</feature>
<dbReference type="Gene3D" id="3.30.519.10">
    <property type="entry name" value="Guanine Nucleotide Dissociation Inhibitor, domain 2"/>
    <property type="match status" value="1"/>
</dbReference>
<dbReference type="Proteomes" id="UP000018948">
    <property type="component" value="Unassembled WGS sequence"/>
</dbReference>
<dbReference type="Pfam" id="PF00996">
    <property type="entry name" value="GDI"/>
    <property type="match status" value="3"/>
</dbReference>
<evidence type="ECO:0000256" key="2">
    <source>
        <dbReference type="ARBA" id="ARBA00005593"/>
    </source>
</evidence>
<dbReference type="SUPFAM" id="SSF51905">
    <property type="entry name" value="FAD/NAD(P)-binding domain"/>
    <property type="match status" value="1"/>
</dbReference>
<dbReference type="GO" id="GO:0005829">
    <property type="term" value="C:cytosol"/>
    <property type="evidence" value="ECO:0007669"/>
    <property type="project" value="TreeGrafter"/>
</dbReference>
<keyword evidence="4 5" id="KW-0963">Cytoplasm</keyword>
<dbReference type="AlphaFoldDB" id="W3A2C2"/>